<comment type="similarity">
    <text evidence="2">Belongs to the acyltransferase 3 family.</text>
</comment>
<dbReference type="AlphaFoldDB" id="A0A919Y2H2"/>
<dbReference type="PANTHER" id="PTHR23028">
    <property type="entry name" value="ACETYLTRANSFERASE"/>
    <property type="match status" value="1"/>
</dbReference>
<keyword evidence="3" id="KW-1133">Transmembrane helix</keyword>
<dbReference type="GO" id="GO:0016020">
    <property type="term" value="C:membrane"/>
    <property type="evidence" value="ECO:0007669"/>
    <property type="project" value="TreeGrafter"/>
</dbReference>
<sequence>MNGNQNQPIRRYMPGLDGLRALSVLAVIAYHLDLKWAQGGLLGVGIFFVLSGYLITDQILLEWKTYRRFSLMDFWLRRIRRLLPAMICMLGFVAVWLIGSDPPLF</sequence>
<name>A0A919Y2H2_9BACL</name>
<evidence type="ECO:0000256" key="3">
    <source>
        <dbReference type="SAM" id="Phobius"/>
    </source>
</evidence>
<gene>
    <name evidence="5" type="ORF">J41TS4_07450</name>
</gene>
<feature type="transmembrane region" description="Helical" evidence="3">
    <location>
        <begin position="38"/>
        <end position="61"/>
    </location>
</feature>
<keyword evidence="3" id="KW-0472">Membrane</keyword>
<dbReference type="InterPro" id="IPR002656">
    <property type="entry name" value="Acyl_transf_3_dom"/>
</dbReference>
<evidence type="ECO:0000313" key="5">
    <source>
        <dbReference type="EMBL" id="GIO40987.1"/>
    </source>
</evidence>
<accession>A0A919Y2H2</accession>
<dbReference type="Proteomes" id="UP000678895">
    <property type="component" value="Unassembled WGS sequence"/>
</dbReference>
<evidence type="ECO:0000256" key="2">
    <source>
        <dbReference type="ARBA" id="ARBA00007400"/>
    </source>
</evidence>
<organism evidence="5 6">
    <name type="scientific">Paenibacillus apis</name>
    <dbReference type="NCBI Taxonomy" id="1792174"/>
    <lineage>
        <taxon>Bacteria</taxon>
        <taxon>Bacillati</taxon>
        <taxon>Bacillota</taxon>
        <taxon>Bacilli</taxon>
        <taxon>Bacillales</taxon>
        <taxon>Paenibacillaceae</taxon>
        <taxon>Paenibacillus</taxon>
    </lineage>
</organism>
<evidence type="ECO:0000313" key="6">
    <source>
        <dbReference type="Proteomes" id="UP000678895"/>
    </source>
</evidence>
<dbReference type="InterPro" id="IPR050879">
    <property type="entry name" value="Acyltransferase_3"/>
</dbReference>
<evidence type="ECO:0000259" key="4">
    <source>
        <dbReference type="Pfam" id="PF01757"/>
    </source>
</evidence>
<dbReference type="PANTHER" id="PTHR23028:SF53">
    <property type="entry name" value="ACYL_TRANSF_3 DOMAIN-CONTAINING PROTEIN"/>
    <property type="match status" value="1"/>
</dbReference>
<dbReference type="EMBL" id="BORS01000002">
    <property type="protein sequence ID" value="GIO40987.1"/>
    <property type="molecule type" value="Genomic_DNA"/>
</dbReference>
<protein>
    <recommendedName>
        <fullName evidence="4">Acyltransferase 3 domain-containing protein</fullName>
    </recommendedName>
</protein>
<dbReference type="GO" id="GO:0009103">
    <property type="term" value="P:lipopolysaccharide biosynthetic process"/>
    <property type="evidence" value="ECO:0007669"/>
    <property type="project" value="TreeGrafter"/>
</dbReference>
<evidence type="ECO:0000256" key="1">
    <source>
        <dbReference type="ARBA" id="ARBA00004370"/>
    </source>
</evidence>
<keyword evidence="3" id="KW-0812">Transmembrane</keyword>
<comment type="subcellular location">
    <subcellularLocation>
        <location evidence="1">Membrane</location>
    </subcellularLocation>
</comment>
<dbReference type="Pfam" id="PF01757">
    <property type="entry name" value="Acyl_transf_3"/>
    <property type="match status" value="1"/>
</dbReference>
<reference evidence="5" key="1">
    <citation type="submission" date="2021-03" db="EMBL/GenBank/DDBJ databases">
        <title>Antimicrobial resistance genes in bacteria isolated from Japanese honey, and their potential for conferring macrolide and lincosamide resistance in the American foulbrood pathogen Paenibacillus larvae.</title>
        <authorList>
            <person name="Okamoto M."/>
            <person name="Kumagai M."/>
            <person name="Kanamori H."/>
            <person name="Takamatsu D."/>
        </authorList>
    </citation>
    <scope>NUCLEOTIDE SEQUENCE</scope>
    <source>
        <strain evidence="5">J41TS4</strain>
    </source>
</reference>
<feature type="transmembrane region" description="Helical" evidence="3">
    <location>
        <begin position="12"/>
        <end position="32"/>
    </location>
</feature>
<feature type="domain" description="Acyltransferase 3" evidence="4">
    <location>
        <begin position="14"/>
        <end position="97"/>
    </location>
</feature>
<proteinExistence type="inferred from homology"/>
<comment type="caution">
    <text evidence="5">The sequence shown here is derived from an EMBL/GenBank/DDBJ whole genome shotgun (WGS) entry which is preliminary data.</text>
</comment>
<feature type="transmembrane region" description="Helical" evidence="3">
    <location>
        <begin position="82"/>
        <end position="99"/>
    </location>
</feature>
<keyword evidence="6" id="KW-1185">Reference proteome</keyword>
<dbReference type="GO" id="GO:0016747">
    <property type="term" value="F:acyltransferase activity, transferring groups other than amino-acyl groups"/>
    <property type="evidence" value="ECO:0007669"/>
    <property type="project" value="InterPro"/>
</dbReference>